<evidence type="ECO:0000256" key="2">
    <source>
        <dbReference type="ARBA" id="ARBA00022475"/>
    </source>
</evidence>
<keyword evidence="4 7" id="KW-1133">Transmembrane helix</keyword>
<keyword evidence="11" id="KW-1185">Reference proteome</keyword>
<comment type="subcellular location">
    <subcellularLocation>
        <location evidence="1">Cell membrane</location>
        <topology evidence="1">Multi-pass membrane protein</topology>
    </subcellularLocation>
</comment>
<organism evidence="10 11">
    <name type="scientific">Paenibacillus pini JCM 16418</name>
    <dbReference type="NCBI Taxonomy" id="1236976"/>
    <lineage>
        <taxon>Bacteria</taxon>
        <taxon>Bacillati</taxon>
        <taxon>Bacillota</taxon>
        <taxon>Bacilli</taxon>
        <taxon>Bacillales</taxon>
        <taxon>Paenibacillaceae</taxon>
        <taxon>Paenibacillus</taxon>
    </lineage>
</organism>
<evidence type="ECO:0000256" key="4">
    <source>
        <dbReference type="ARBA" id="ARBA00022989"/>
    </source>
</evidence>
<feature type="transmembrane region" description="Helical" evidence="7">
    <location>
        <begin position="249"/>
        <end position="276"/>
    </location>
</feature>
<comment type="similarity">
    <text evidence="6">Belongs to the ABC-4 integral membrane protein family.</text>
</comment>
<keyword evidence="5 7" id="KW-0472">Membrane</keyword>
<dbReference type="EMBL" id="BAVZ01000006">
    <property type="protein sequence ID" value="GAF08284.1"/>
    <property type="molecule type" value="Genomic_DNA"/>
</dbReference>
<dbReference type="InterPro" id="IPR003838">
    <property type="entry name" value="ABC3_permease_C"/>
</dbReference>
<evidence type="ECO:0000256" key="6">
    <source>
        <dbReference type="ARBA" id="ARBA00038076"/>
    </source>
</evidence>
<evidence type="ECO:0000313" key="11">
    <source>
        <dbReference type="Proteomes" id="UP000019364"/>
    </source>
</evidence>
<proteinExistence type="inferred from homology"/>
<keyword evidence="3 7" id="KW-0812">Transmembrane</keyword>
<evidence type="ECO:0000256" key="7">
    <source>
        <dbReference type="SAM" id="Phobius"/>
    </source>
</evidence>
<gene>
    <name evidence="10" type="ORF">JCM16418_2350</name>
</gene>
<dbReference type="GO" id="GO:0005886">
    <property type="term" value="C:plasma membrane"/>
    <property type="evidence" value="ECO:0007669"/>
    <property type="project" value="UniProtKB-SubCell"/>
</dbReference>
<evidence type="ECO:0000259" key="9">
    <source>
        <dbReference type="Pfam" id="PF12704"/>
    </source>
</evidence>
<dbReference type="AlphaFoldDB" id="W7Z1N0"/>
<keyword evidence="2" id="KW-1003">Cell membrane</keyword>
<dbReference type="OrthoDB" id="9770036at2"/>
<evidence type="ECO:0000313" key="10">
    <source>
        <dbReference type="EMBL" id="GAF08284.1"/>
    </source>
</evidence>
<feature type="domain" description="MacB-like periplasmic core" evidence="9">
    <location>
        <begin position="15"/>
        <end position="190"/>
    </location>
</feature>
<evidence type="ECO:0000256" key="1">
    <source>
        <dbReference type="ARBA" id="ARBA00004651"/>
    </source>
</evidence>
<comment type="caution">
    <text evidence="10">The sequence shown here is derived from an EMBL/GenBank/DDBJ whole genome shotgun (WGS) entry which is preliminary data.</text>
</comment>
<dbReference type="PANTHER" id="PTHR30572">
    <property type="entry name" value="MEMBRANE COMPONENT OF TRANSPORTER-RELATED"/>
    <property type="match status" value="1"/>
</dbReference>
<dbReference type="InterPro" id="IPR050250">
    <property type="entry name" value="Macrolide_Exporter_MacB"/>
</dbReference>
<dbReference type="STRING" id="1236976.JCM16418_2350"/>
<feature type="domain" description="ABC3 transporter permease C-terminal" evidence="8">
    <location>
        <begin position="254"/>
        <end position="293"/>
    </location>
</feature>
<evidence type="ECO:0000256" key="3">
    <source>
        <dbReference type="ARBA" id="ARBA00022692"/>
    </source>
</evidence>
<evidence type="ECO:0000259" key="8">
    <source>
        <dbReference type="Pfam" id="PF02687"/>
    </source>
</evidence>
<dbReference type="Pfam" id="PF12704">
    <property type="entry name" value="MacB_PCD"/>
    <property type="match status" value="1"/>
</dbReference>
<sequence>MYKFIFRQWKNRKVTILFIVIGFFIGSLVMSLGTSASMESLEYIHDQRGGNPEQQVDVSLSRNGEWNQQDVEDTIERLSEFGETQLLNMENRKLDQYNDSFQIVPVLFHQEPDWHIPLVEGKYFSTEDMGGNQSIIIGKSIADKHKIKLGDNVVIGDKKFLVIGIGGRPSRETSWEHVIYMPWKGYLNIYPECFLEIKDHNAVSILVKNGKDRFMQKSKSLIETADQKGIRLDYKNVSNIDASSFRNSLVITVVATILIYTIAVINIVHLMLYWLVERKREIGIMKALGANNAILPKPWCLKS</sequence>
<reference evidence="10 11" key="1">
    <citation type="journal article" date="2014" name="Genome Announc.">
        <title>Draft Genome Sequence of Paenibacillus pini JCM 16418T, Isolated from the Rhizosphere of Pine Tree.</title>
        <authorList>
            <person name="Yuki M."/>
            <person name="Oshima K."/>
            <person name="Suda W."/>
            <person name="Oshida Y."/>
            <person name="Kitamura K."/>
            <person name="Iida Y."/>
            <person name="Hattori M."/>
            <person name="Ohkuma M."/>
        </authorList>
    </citation>
    <scope>NUCLEOTIDE SEQUENCE [LARGE SCALE GENOMIC DNA]</scope>
    <source>
        <strain evidence="10 11">JCM 16418</strain>
    </source>
</reference>
<dbReference type="PANTHER" id="PTHR30572:SF4">
    <property type="entry name" value="ABC TRANSPORTER PERMEASE YTRF"/>
    <property type="match status" value="1"/>
</dbReference>
<accession>W7Z1N0</accession>
<dbReference type="eggNOG" id="COG0577">
    <property type="taxonomic scope" value="Bacteria"/>
</dbReference>
<protein>
    <submittedName>
        <fullName evidence="10">Uncharacterized protein</fullName>
    </submittedName>
</protein>
<dbReference type="InterPro" id="IPR025857">
    <property type="entry name" value="MacB_PCD"/>
</dbReference>
<dbReference type="Proteomes" id="UP000019364">
    <property type="component" value="Unassembled WGS sequence"/>
</dbReference>
<dbReference type="GO" id="GO:0022857">
    <property type="term" value="F:transmembrane transporter activity"/>
    <property type="evidence" value="ECO:0007669"/>
    <property type="project" value="TreeGrafter"/>
</dbReference>
<name>W7Z1N0_9BACL</name>
<dbReference type="Pfam" id="PF02687">
    <property type="entry name" value="FtsX"/>
    <property type="match status" value="1"/>
</dbReference>
<evidence type="ECO:0000256" key="5">
    <source>
        <dbReference type="ARBA" id="ARBA00023136"/>
    </source>
</evidence>